<evidence type="ECO:0000313" key="3">
    <source>
        <dbReference type="Proteomes" id="UP000499080"/>
    </source>
</evidence>
<accession>A0A4Y2JB99</accession>
<dbReference type="GO" id="GO:0003676">
    <property type="term" value="F:nucleic acid binding"/>
    <property type="evidence" value="ECO:0007669"/>
    <property type="project" value="InterPro"/>
</dbReference>
<organism evidence="2 3">
    <name type="scientific">Araneus ventricosus</name>
    <name type="common">Orbweaver spider</name>
    <name type="synonym">Epeira ventricosa</name>
    <dbReference type="NCBI Taxonomy" id="182803"/>
    <lineage>
        <taxon>Eukaryota</taxon>
        <taxon>Metazoa</taxon>
        <taxon>Ecdysozoa</taxon>
        <taxon>Arthropoda</taxon>
        <taxon>Chelicerata</taxon>
        <taxon>Arachnida</taxon>
        <taxon>Araneae</taxon>
        <taxon>Araneomorphae</taxon>
        <taxon>Entelegynae</taxon>
        <taxon>Araneoidea</taxon>
        <taxon>Araneidae</taxon>
        <taxon>Araneus</taxon>
    </lineage>
</organism>
<dbReference type="Proteomes" id="UP000499080">
    <property type="component" value="Unassembled WGS sequence"/>
</dbReference>
<name>A0A4Y2JB99_ARAVE</name>
<dbReference type="InterPro" id="IPR012337">
    <property type="entry name" value="RNaseH-like_sf"/>
</dbReference>
<keyword evidence="3" id="KW-1185">Reference proteome</keyword>
<gene>
    <name evidence="2" type="ORF">AVEN_167185_1</name>
</gene>
<reference evidence="2 3" key="1">
    <citation type="journal article" date="2019" name="Sci. Rep.">
        <title>Orb-weaving spider Araneus ventricosus genome elucidates the spidroin gene catalogue.</title>
        <authorList>
            <person name="Kono N."/>
            <person name="Nakamura H."/>
            <person name="Ohtoshi R."/>
            <person name="Moran D.A.P."/>
            <person name="Shinohara A."/>
            <person name="Yoshida Y."/>
            <person name="Fujiwara M."/>
            <person name="Mori M."/>
            <person name="Tomita M."/>
            <person name="Arakawa K."/>
        </authorList>
    </citation>
    <scope>NUCLEOTIDE SEQUENCE [LARGE SCALE GENOMIC DNA]</scope>
</reference>
<dbReference type="EMBL" id="BGPR01003365">
    <property type="protein sequence ID" value="GBM87205.1"/>
    <property type="molecule type" value="Genomic_DNA"/>
</dbReference>
<dbReference type="Gene3D" id="3.30.420.10">
    <property type="entry name" value="Ribonuclease H-like superfamily/Ribonuclease H"/>
    <property type="match status" value="1"/>
</dbReference>
<dbReference type="AlphaFoldDB" id="A0A4Y2JB99"/>
<evidence type="ECO:0000313" key="2">
    <source>
        <dbReference type="EMBL" id="GBM87205.1"/>
    </source>
</evidence>
<dbReference type="SUPFAM" id="SSF53098">
    <property type="entry name" value="Ribonuclease H-like"/>
    <property type="match status" value="1"/>
</dbReference>
<feature type="region of interest" description="Disordered" evidence="1">
    <location>
        <begin position="87"/>
        <end position="136"/>
    </location>
</feature>
<comment type="caution">
    <text evidence="2">The sequence shown here is derived from an EMBL/GenBank/DDBJ whole genome shotgun (WGS) entry which is preliminary data.</text>
</comment>
<protein>
    <submittedName>
        <fullName evidence="2">Uncharacterized protein</fullName>
    </submittedName>
</protein>
<evidence type="ECO:0000256" key="1">
    <source>
        <dbReference type="SAM" id="MobiDB-lite"/>
    </source>
</evidence>
<dbReference type="InterPro" id="IPR036397">
    <property type="entry name" value="RNaseH_sf"/>
</dbReference>
<proteinExistence type="predicted"/>
<sequence>MPGLVTGQPKLNDNATVFKKELTALLEAVKFAINNPTQNTVLISVDNTSSIQASSNPKSTNTIARDIFKLLHDNTKKRDKWIKAHVGHKDNEKASRSVGKRYHPTWPTLPSAEASEDVSQSKSQKKNFGAAARRVG</sequence>